<dbReference type="RefSeq" id="WP_092654118.1">
    <property type="nucleotide sequence ID" value="NZ_FOHA01000028.1"/>
</dbReference>
<dbReference type="GO" id="GO:0140359">
    <property type="term" value="F:ABC-type transporter activity"/>
    <property type="evidence" value="ECO:0007669"/>
    <property type="project" value="InterPro"/>
</dbReference>
<comment type="subcellular location">
    <subcellularLocation>
        <location evidence="1">Membrane</location>
        <topology evidence="1">Multi-pass membrane protein</topology>
    </subcellularLocation>
</comment>
<dbReference type="PIRSF" id="PIRSF006648">
    <property type="entry name" value="DrrB"/>
    <property type="match status" value="1"/>
</dbReference>
<dbReference type="InterPro" id="IPR013525">
    <property type="entry name" value="ABC2_TM"/>
</dbReference>
<evidence type="ECO:0000256" key="1">
    <source>
        <dbReference type="ARBA" id="ARBA00004141"/>
    </source>
</evidence>
<evidence type="ECO:0000256" key="4">
    <source>
        <dbReference type="ARBA" id="ARBA00023136"/>
    </source>
</evidence>
<keyword evidence="3 5" id="KW-1133">Transmembrane helix</keyword>
<keyword evidence="4 5" id="KW-0472">Membrane</keyword>
<dbReference type="EMBL" id="FOHA01000028">
    <property type="protein sequence ID" value="SES07648.1"/>
    <property type="molecule type" value="Genomic_DNA"/>
</dbReference>
<sequence>MLMTQLKMDLKMFFRETFYIISIIIPPVSYLLMGQMYGDLTYAGGLSYAQLYTPTFIILISFVTILFSFGFDQVSNRSNGTEKRIQLSPVSSSLLLVSGILKATIITGLGFVFITTLGVFVYDLQVTPVQMFLSFLGLILLDAVMLLLSSAIYSIFKSEKSALGMSIVLFQVVLLTGGFTIPLAVAPKVLQVIGHVNPMNYVNQFYTHIWNGTLAFSGEQLNGWIYLAVLSVLAYAFIIFQGKRKK</sequence>
<dbReference type="PANTHER" id="PTHR43077">
    <property type="entry name" value="TRANSPORT PERMEASE YVFS-RELATED"/>
    <property type="match status" value="1"/>
</dbReference>
<proteinExistence type="predicted"/>
<organism evidence="7 8">
    <name type="scientific">Isobaculum melis</name>
    <dbReference type="NCBI Taxonomy" id="142588"/>
    <lineage>
        <taxon>Bacteria</taxon>
        <taxon>Bacillati</taxon>
        <taxon>Bacillota</taxon>
        <taxon>Bacilli</taxon>
        <taxon>Lactobacillales</taxon>
        <taxon>Carnobacteriaceae</taxon>
        <taxon>Isobaculum</taxon>
    </lineage>
</organism>
<reference evidence="7 8" key="1">
    <citation type="submission" date="2016-10" db="EMBL/GenBank/DDBJ databases">
        <authorList>
            <person name="de Groot N.N."/>
        </authorList>
    </citation>
    <scope>NUCLEOTIDE SEQUENCE [LARGE SCALE GENOMIC DNA]</scope>
    <source>
        <strain evidence="7 8">DSM 13760</strain>
    </source>
</reference>
<dbReference type="OrthoDB" id="9788252at2"/>
<dbReference type="Pfam" id="PF01061">
    <property type="entry name" value="ABC2_membrane"/>
    <property type="match status" value="1"/>
</dbReference>
<feature type="transmembrane region" description="Helical" evidence="5">
    <location>
        <begin position="52"/>
        <end position="71"/>
    </location>
</feature>
<evidence type="ECO:0000313" key="8">
    <source>
        <dbReference type="Proteomes" id="UP000198948"/>
    </source>
</evidence>
<evidence type="ECO:0000313" key="7">
    <source>
        <dbReference type="EMBL" id="SES07648.1"/>
    </source>
</evidence>
<dbReference type="AlphaFoldDB" id="A0A1H9UEG1"/>
<protein>
    <submittedName>
        <fullName evidence="7">ABC-2 type transport system permease protein</fullName>
    </submittedName>
</protein>
<name>A0A1H9UEG1_9LACT</name>
<evidence type="ECO:0000259" key="6">
    <source>
        <dbReference type="Pfam" id="PF01061"/>
    </source>
</evidence>
<dbReference type="GO" id="GO:0043190">
    <property type="term" value="C:ATP-binding cassette (ABC) transporter complex"/>
    <property type="evidence" value="ECO:0007669"/>
    <property type="project" value="InterPro"/>
</dbReference>
<feature type="transmembrane region" description="Helical" evidence="5">
    <location>
        <begin position="163"/>
        <end position="185"/>
    </location>
</feature>
<feature type="transmembrane region" description="Helical" evidence="5">
    <location>
        <begin position="12"/>
        <end position="32"/>
    </location>
</feature>
<feature type="transmembrane region" description="Helical" evidence="5">
    <location>
        <begin position="92"/>
        <end position="120"/>
    </location>
</feature>
<dbReference type="InterPro" id="IPR000412">
    <property type="entry name" value="ABC_2_transport"/>
</dbReference>
<feature type="transmembrane region" description="Helical" evidence="5">
    <location>
        <begin position="223"/>
        <end position="240"/>
    </location>
</feature>
<feature type="transmembrane region" description="Helical" evidence="5">
    <location>
        <begin position="132"/>
        <end position="156"/>
    </location>
</feature>
<feature type="domain" description="ABC-2 type transporter transmembrane" evidence="6">
    <location>
        <begin position="8"/>
        <end position="204"/>
    </location>
</feature>
<evidence type="ECO:0000256" key="2">
    <source>
        <dbReference type="ARBA" id="ARBA00022692"/>
    </source>
</evidence>
<dbReference type="InterPro" id="IPR051328">
    <property type="entry name" value="T7SS_ABC-Transporter"/>
</dbReference>
<dbReference type="Proteomes" id="UP000198948">
    <property type="component" value="Unassembled WGS sequence"/>
</dbReference>
<evidence type="ECO:0000256" key="5">
    <source>
        <dbReference type="SAM" id="Phobius"/>
    </source>
</evidence>
<keyword evidence="2 5" id="KW-0812">Transmembrane</keyword>
<gene>
    <name evidence="7" type="ORF">SAMN04488559_1285</name>
</gene>
<evidence type="ECO:0000256" key="3">
    <source>
        <dbReference type="ARBA" id="ARBA00022989"/>
    </source>
</evidence>
<accession>A0A1H9UEG1</accession>
<dbReference type="STRING" id="142588.SAMN04488559_1285"/>
<dbReference type="PANTHER" id="PTHR43077:SF10">
    <property type="entry name" value="TRANSPORT PERMEASE PROTEIN"/>
    <property type="match status" value="1"/>
</dbReference>
<keyword evidence="8" id="KW-1185">Reference proteome</keyword>